<organism evidence="1 2">
    <name type="scientific">Glossina brevipalpis</name>
    <dbReference type="NCBI Taxonomy" id="37001"/>
    <lineage>
        <taxon>Eukaryota</taxon>
        <taxon>Metazoa</taxon>
        <taxon>Ecdysozoa</taxon>
        <taxon>Arthropoda</taxon>
        <taxon>Hexapoda</taxon>
        <taxon>Insecta</taxon>
        <taxon>Pterygota</taxon>
        <taxon>Neoptera</taxon>
        <taxon>Endopterygota</taxon>
        <taxon>Diptera</taxon>
        <taxon>Brachycera</taxon>
        <taxon>Muscomorpha</taxon>
        <taxon>Hippoboscoidea</taxon>
        <taxon>Glossinidae</taxon>
        <taxon>Glossina</taxon>
    </lineage>
</organism>
<accession>A0A1A9WQ96</accession>
<reference evidence="2" key="1">
    <citation type="submission" date="2014-03" db="EMBL/GenBank/DDBJ databases">
        <authorList>
            <person name="Aksoy S."/>
            <person name="Warren W."/>
            <person name="Wilson R.K."/>
        </authorList>
    </citation>
    <scope>NUCLEOTIDE SEQUENCE [LARGE SCALE GENOMIC DNA]</scope>
    <source>
        <strain evidence="2">IAEA</strain>
    </source>
</reference>
<dbReference type="AlphaFoldDB" id="A0A1A9WQ96"/>
<name>A0A1A9WQ96_9MUSC</name>
<proteinExistence type="predicted"/>
<reference evidence="1" key="2">
    <citation type="submission" date="2020-05" db="UniProtKB">
        <authorList>
            <consortium name="EnsemblMetazoa"/>
        </authorList>
    </citation>
    <scope>IDENTIFICATION</scope>
    <source>
        <strain evidence="1">IAEA</strain>
    </source>
</reference>
<sequence>MVNSRHIATNGLINENQKSNASTSRSLIPYKFKVDRGLVDAPVIETNDLVSIVVEFRDVVPVDGNSTLVHFGAVLAVVWSDFVILCYTIYFGDDADNFGGVDLLLHISHSQHLPIISGTIIY</sequence>
<keyword evidence="2" id="KW-1185">Reference proteome</keyword>
<dbReference type="VEuPathDB" id="VectorBase:GBRI027981"/>
<protein>
    <submittedName>
        <fullName evidence="1">Uncharacterized protein</fullName>
    </submittedName>
</protein>
<dbReference type="EnsemblMetazoa" id="GBRI027981-RA">
    <property type="protein sequence ID" value="GBRI027981-PA"/>
    <property type="gene ID" value="GBRI027981"/>
</dbReference>
<evidence type="ECO:0000313" key="2">
    <source>
        <dbReference type="Proteomes" id="UP000091820"/>
    </source>
</evidence>
<evidence type="ECO:0000313" key="1">
    <source>
        <dbReference type="EnsemblMetazoa" id="GBRI027981-PA"/>
    </source>
</evidence>
<dbReference type="Proteomes" id="UP000091820">
    <property type="component" value="Unassembled WGS sequence"/>
</dbReference>